<evidence type="ECO:0000313" key="1">
    <source>
        <dbReference type="EMBL" id="GAA0384098.1"/>
    </source>
</evidence>
<keyword evidence="2" id="KW-1185">Reference proteome</keyword>
<dbReference type="Proteomes" id="UP001500879">
    <property type="component" value="Unassembled WGS sequence"/>
</dbReference>
<proteinExistence type="predicted"/>
<comment type="caution">
    <text evidence="1">The sequence shown here is derived from an EMBL/GenBank/DDBJ whole genome shotgun (WGS) entry which is preliminary data.</text>
</comment>
<reference evidence="2" key="1">
    <citation type="journal article" date="2019" name="Int. J. Syst. Evol. Microbiol.">
        <title>The Global Catalogue of Microorganisms (GCM) 10K type strain sequencing project: providing services to taxonomists for standard genome sequencing and annotation.</title>
        <authorList>
            <consortium name="The Broad Institute Genomics Platform"/>
            <consortium name="The Broad Institute Genome Sequencing Center for Infectious Disease"/>
            <person name="Wu L."/>
            <person name="Ma J."/>
        </authorList>
    </citation>
    <scope>NUCLEOTIDE SEQUENCE [LARGE SCALE GENOMIC DNA]</scope>
    <source>
        <strain evidence="2">JCM 4788</strain>
    </source>
</reference>
<name>A0ABP3HYB9_9ACTN</name>
<accession>A0ABP3HYB9</accession>
<protein>
    <submittedName>
        <fullName evidence="1">Uncharacterized protein</fullName>
    </submittedName>
</protein>
<organism evidence="1 2">
    <name type="scientific">Streptomyces luteireticuli</name>
    <dbReference type="NCBI Taxonomy" id="173858"/>
    <lineage>
        <taxon>Bacteria</taxon>
        <taxon>Bacillati</taxon>
        <taxon>Actinomycetota</taxon>
        <taxon>Actinomycetes</taxon>
        <taxon>Kitasatosporales</taxon>
        <taxon>Streptomycetaceae</taxon>
        <taxon>Streptomyces</taxon>
    </lineage>
</organism>
<dbReference type="EMBL" id="BAAABX010000002">
    <property type="protein sequence ID" value="GAA0384098.1"/>
    <property type="molecule type" value="Genomic_DNA"/>
</dbReference>
<evidence type="ECO:0000313" key="2">
    <source>
        <dbReference type="Proteomes" id="UP001500879"/>
    </source>
</evidence>
<sequence length="81" mass="8586">MPLARPFTVSRALRAGCPQTPDGLISARPAFEDFARRANGVRGLPGETVKGRARGKPPYAVTSRDVNLAHAADPNTAAYNP</sequence>
<gene>
    <name evidence="1" type="ORF">GCM10010357_01270</name>
</gene>